<dbReference type="Pfam" id="PF00501">
    <property type="entry name" value="AMP-binding"/>
    <property type="match status" value="1"/>
</dbReference>
<keyword evidence="5" id="KW-0496">Mitochondrion</keyword>
<evidence type="ECO:0000259" key="18">
    <source>
        <dbReference type="Pfam" id="PF00501"/>
    </source>
</evidence>
<evidence type="ECO:0000256" key="2">
    <source>
        <dbReference type="ARBA" id="ARBA00006432"/>
    </source>
</evidence>
<evidence type="ECO:0000256" key="17">
    <source>
        <dbReference type="ARBA" id="ARBA00049139"/>
    </source>
</evidence>
<proteinExistence type="inferred from homology"/>
<evidence type="ECO:0000256" key="14">
    <source>
        <dbReference type="ARBA" id="ARBA00026113"/>
    </source>
</evidence>
<comment type="catalytic activity">
    <reaction evidence="8">
        <text>5-hydroxy-(6E,8Z,11Z,14Z)-eicosatetraenoate + ATP + CoA = 5-hydroxy-(6E,8Z,11Z,14Z)-eicosatetraenoyl-CoA + AMP + diphosphate</text>
        <dbReference type="Rhea" id="RHEA:52108"/>
        <dbReference type="ChEBI" id="CHEBI:30616"/>
        <dbReference type="ChEBI" id="CHEBI:33019"/>
        <dbReference type="ChEBI" id="CHEBI:57287"/>
        <dbReference type="ChEBI" id="CHEBI:65341"/>
        <dbReference type="ChEBI" id="CHEBI:136407"/>
        <dbReference type="ChEBI" id="CHEBI:456215"/>
    </reaction>
    <physiologicalReaction direction="left-to-right" evidence="8">
        <dbReference type="Rhea" id="RHEA:52109"/>
    </physiologicalReaction>
</comment>
<evidence type="ECO:0000256" key="5">
    <source>
        <dbReference type="ARBA" id="ARBA00022787"/>
    </source>
</evidence>
<dbReference type="InterPro" id="IPR045311">
    <property type="entry name" value="LC-FACS_euk"/>
</dbReference>
<keyword evidence="3" id="KW-0436">Ligase</keyword>
<comment type="catalytic activity">
    <reaction evidence="9">
        <text>a long-chain fatty acid + ATP + CoA = a long-chain fatty acyl-CoA + AMP + diphosphate</text>
        <dbReference type="Rhea" id="RHEA:15421"/>
        <dbReference type="ChEBI" id="CHEBI:30616"/>
        <dbReference type="ChEBI" id="CHEBI:33019"/>
        <dbReference type="ChEBI" id="CHEBI:57287"/>
        <dbReference type="ChEBI" id="CHEBI:57560"/>
        <dbReference type="ChEBI" id="CHEBI:83139"/>
        <dbReference type="ChEBI" id="CHEBI:456215"/>
        <dbReference type="EC" id="6.2.1.3"/>
    </reaction>
    <physiologicalReaction direction="left-to-right" evidence="9">
        <dbReference type="Rhea" id="RHEA:15422"/>
    </physiologicalReaction>
</comment>
<dbReference type="CDD" id="cd05927">
    <property type="entry name" value="LC-FACS_euk"/>
    <property type="match status" value="1"/>
</dbReference>
<accession>A0A8D0N9Q3</accession>
<keyword evidence="4" id="KW-0547">Nucleotide-binding</keyword>
<dbReference type="GO" id="GO:0005524">
    <property type="term" value="F:ATP binding"/>
    <property type="evidence" value="ECO:0007669"/>
    <property type="project" value="UniProtKB-KW"/>
</dbReference>
<evidence type="ECO:0000256" key="13">
    <source>
        <dbReference type="ARBA" id="ARBA00024565"/>
    </source>
</evidence>
<comment type="catalytic activity">
    <reaction evidence="11">
        <text>15-hydroxy-(5Z,8Z,11Z,13E)-eicosatetraenoate + ATP + CoA = 15-hydroxy-(5Z,8Z,11Z,13E)-eicosatetraenoyl-CoA + AMP + diphosphate</text>
        <dbReference type="Rhea" id="RHEA:52116"/>
        <dbReference type="ChEBI" id="CHEBI:30616"/>
        <dbReference type="ChEBI" id="CHEBI:33019"/>
        <dbReference type="ChEBI" id="CHEBI:57287"/>
        <dbReference type="ChEBI" id="CHEBI:78832"/>
        <dbReference type="ChEBI" id="CHEBI:136409"/>
        <dbReference type="ChEBI" id="CHEBI:456215"/>
    </reaction>
    <physiologicalReaction direction="left-to-right" evidence="11">
        <dbReference type="Rhea" id="RHEA:52117"/>
    </physiologicalReaction>
</comment>
<organism evidence="19 20">
    <name type="scientific">Sus scrofa</name>
    <name type="common">Pig</name>
    <dbReference type="NCBI Taxonomy" id="9823"/>
    <lineage>
        <taxon>Eukaryota</taxon>
        <taxon>Metazoa</taxon>
        <taxon>Chordata</taxon>
        <taxon>Craniata</taxon>
        <taxon>Vertebrata</taxon>
        <taxon>Euteleostomi</taxon>
        <taxon>Mammalia</taxon>
        <taxon>Eutheria</taxon>
        <taxon>Laurasiatheria</taxon>
        <taxon>Artiodactyla</taxon>
        <taxon>Suina</taxon>
        <taxon>Suidae</taxon>
        <taxon>Sus</taxon>
    </lineage>
</organism>
<evidence type="ECO:0000256" key="11">
    <source>
        <dbReference type="ARBA" id="ARBA00024532"/>
    </source>
</evidence>
<dbReference type="SUPFAM" id="SSF56801">
    <property type="entry name" value="Acetyl-CoA synthetase-like"/>
    <property type="match status" value="1"/>
</dbReference>
<reference evidence="19" key="1">
    <citation type="submission" date="2025-05" db="UniProtKB">
        <authorList>
            <consortium name="Ensembl"/>
        </authorList>
    </citation>
    <scope>IDENTIFICATION</scope>
</reference>
<comment type="catalytic activity">
    <reaction evidence="12">
        <text>(5Z,8Z,11Z,14Z)-eicosatetraenoate + ATP + CoA = (5Z,8Z,11Z,14Z)-eicosatetraenoyl-CoA + AMP + diphosphate</text>
        <dbReference type="Rhea" id="RHEA:19713"/>
        <dbReference type="ChEBI" id="CHEBI:30616"/>
        <dbReference type="ChEBI" id="CHEBI:32395"/>
        <dbReference type="ChEBI" id="CHEBI:33019"/>
        <dbReference type="ChEBI" id="CHEBI:57287"/>
        <dbReference type="ChEBI" id="CHEBI:57368"/>
        <dbReference type="ChEBI" id="CHEBI:456215"/>
        <dbReference type="EC" id="6.2.1.15"/>
    </reaction>
    <physiologicalReaction direction="left-to-right" evidence="12">
        <dbReference type="Rhea" id="RHEA:19714"/>
    </physiologicalReaction>
</comment>
<dbReference type="GO" id="GO:0047676">
    <property type="term" value="F:arachidonate-CoA ligase activity"/>
    <property type="evidence" value="ECO:0007669"/>
    <property type="project" value="UniProtKB-EC"/>
</dbReference>
<comment type="subcellular location">
    <subcellularLocation>
        <location evidence="1">Mitochondrion outer membrane</location>
    </subcellularLocation>
</comment>
<dbReference type="AlphaFoldDB" id="A0A8D0N9Q3"/>
<protein>
    <recommendedName>
        <fullName evidence="16">Arachidonate--CoA ligase</fullName>
        <ecNumber evidence="14">6.2.1.15</ecNumber>
        <ecNumber evidence="15">6.2.1.3</ecNumber>
    </recommendedName>
</protein>
<dbReference type="GO" id="GO:0005741">
    <property type="term" value="C:mitochondrial outer membrane"/>
    <property type="evidence" value="ECO:0007669"/>
    <property type="project" value="UniProtKB-SubCell"/>
</dbReference>
<keyword evidence="5" id="KW-0472">Membrane</keyword>
<evidence type="ECO:0000256" key="12">
    <source>
        <dbReference type="ARBA" id="ARBA00024548"/>
    </source>
</evidence>
<comment type="catalytic activity">
    <reaction evidence="13">
        <text>(E)-hexadec-2-enoate + ATP + CoA = (2E)-hexadecenoyl-CoA + AMP + diphosphate</text>
        <dbReference type="Rhea" id="RHEA:36139"/>
        <dbReference type="ChEBI" id="CHEBI:30616"/>
        <dbReference type="ChEBI" id="CHEBI:33019"/>
        <dbReference type="ChEBI" id="CHEBI:57287"/>
        <dbReference type="ChEBI" id="CHEBI:61526"/>
        <dbReference type="ChEBI" id="CHEBI:72745"/>
        <dbReference type="ChEBI" id="CHEBI:456215"/>
    </reaction>
    <physiologicalReaction direction="left-to-right" evidence="13">
        <dbReference type="Rhea" id="RHEA:36140"/>
    </physiologicalReaction>
</comment>
<sequence length="677" mass="76396">NFSSRRPHEFVLSLLEKMQTQEILRMLRLPELGDLGQFFRSLSATTLVSMGALAAILAYWFTHRPKALQPPCDLLMQSEEVEDSGGARRSVIGDGPQLLTHYYDDARTMYEVFRRGLSISGNGPCLGFRKPKKLYQWLSYQEVADRAEFLGSGLLQHNCKPCTDQFIGVFAQNRPEWIIAELACYTYSMVVVPLYDTLGPGAIRYIINTADISTVIVDKPQKAALLLEHVERKETPGLKLIILMEPFEEALKDRGQECGVVVKSMQAVEVRVCFRVGGNPKGAMLTHGNVVADFSGFLKVTEKVIFPRQDDVLISFLPLAHMFERVIQSVVYCHGGRVGFFQGDIRLLSDDMKALCPTIFPVVPRLLNRMYDKIFSQANTPLKRWLLEFAAKRKQAEVRSGIIRNDSIWDELFFNKIQVRGSSCCRFAPWPCSVYEGYGQTECTAGCTFTTPGDWTSGHVGAPLPCNHIKLVDVEELNYWASQGEGEICVRGPNVFKGYLKDPERTKEALDSEGWLHTGDIGKWLPAGTLKIIDRKKHIFKLAQGEYIAPEKIENIYIRSEPVAQVYVHGDSLKAFLVGIVVPDPEVMPSWAQKRGIEGTYAELCANKELKKAILEDMVRLGKESGLHSFEQVKAIYIHSDMFSVQNGLLTPTLKAKRPELREYFKKQIEELYSISM</sequence>
<comment type="catalytic activity">
    <reaction evidence="17">
        <text>hexadecanoate + ATP + CoA = hexadecanoyl-CoA + AMP + diphosphate</text>
        <dbReference type="Rhea" id="RHEA:30751"/>
        <dbReference type="ChEBI" id="CHEBI:7896"/>
        <dbReference type="ChEBI" id="CHEBI:30616"/>
        <dbReference type="ChEBI" id="CHEBI:33019"/>
        <dbReference type="ChEBI" id="CHEBI:57287"/>
        <dbReference type="ChEBI" id="CHEBI:57379"/>
        <dbReference type="ChEBI" id="CHEBI:456215"/>
    </reaction>
    <physiologicalReaction direction="left-to-right" evidence="17">
        <dbReference type="Rhea" id="RHEA:30752"/>
    </physiologicalReaction>
</comment>
<dbReference type="InterPro" id="IPR000873">
    <property type="entry name" value="AMP-dep_synth/lig_dom"/>
</dbReference>
<evidence type="ECO:0000256" key="8">
    <source>
        <dbReference type="ARBA" id="ARBA00024469"/>
    </source>
</evidence>
<comment type="similarity">
    <text evidence="2">Belongs to the ATP-dependent AMP-binding enzyme family.</text>
</comment>
<dbReference type="InterPro" id="IPR042099">
    <property type="entry name" value="ANL_N_sf"/>
</dbReference>
<keyword evidence="7" id="KW-0067">ATP-binding</keyword>
<evidence type="ECO:0000256" key="7">
    <source>
        <dbReference type="ARBA" id="ARBA00022840"/>
    </source>
</evidence>
<keyword evidence="5" id="KW-1000">Mitochondrion outer membrane</keyword>
<dbReference type="Proteomes" id="UP000694726">
    <property type="component" value="Unplaced"/>
</dbReference>
<dbReference type="EC" id="6.2.1.3" evidence="15"/>
<keyword evidence="6" id="KW-0443">Lipid metabolism</keyword>
<evidence type="ECO:0000256" key="4">
    <source>
        <dbReference type="ARBA" id="ARBA00022741"/>
    </source>
</evidence>
<evidence type="ECO:0000256" key="3">
    <source>
        <dbReference type="ARBA" id="ARBA00022598"/>
    </source>
</evidence>
<dbReference type="PANTHER" id="PTHR43272:SF54">
    <property type="entry name" value="LONG-CHAIN-FATTY-ACID--COA LIGASE 6"/>
    <property type="match status" value="1"/>
</dbReference>
<evidence type="ECO:0000313" key="19">
    <source>
        <dbReference type="Ensembl" id="ENSSSCP00015015597.1"/>
    </source>
</evidence>
<evidence type="ECO:0000313" key="20">
    <source>
        <dbReference type="Proteomes" id="UP000694726"/>
    </source>
</evidence>
<evidence type="ECO:0000256" key="10">
    <source>
        <dbReference type="ARBA" id="ARBA00024495"/>
    </source>
</evidence>
<dbReference type="Ensembl" id="ENSSSCT00050068871.1">
    <property type="protein sequence ID" value="ENSSSCP00050029581.1"/>
    <property type="gene ID" value="ENSSSCG00050050245.1"/>
</dbReference>
<feature type="domain" description="AMP-dependent synthetase/ligase" evidence="18">
    <location>
        <begin position="134"/>
        <end position="500"/>
    </location>
</feature>
<dbReference type="Proteomes" id="UP000694571">
    <property type="component" value="Unplaced"/>
</dbReference>
<evidence type="ECO:0000256" key="16">
    <source>
        <dbReference type="ARBA" id="ARBA00032120"/>
    </source>
</evidence>
<evidence type="ECO:0000256" key="9">
    <source>
        <dbReference type="ARBA" id="ARBA00024484"/>
    </source>
</evidence>
<evidence type="ECO:0000256" key="6">
    <source>
        <dbReference type="ARBA" id="ARBA00022832"/>
    </source>
</evidence>
<name>A0A8D0N9Q3_PIG</name>
<dbReference type="PANTHER" id="PTHR43272">
    <property type="entry name" value="LONG-CHAIN-FATTY-ACID--COA LIGASE"/>
    <property type="match status" value="1"/>
</dbReference>
<evidence type="ECO:0000256" key="1">
    <source>
        <dbReference type="ARBA" id="ARBA00004294"/>
    </source>
</evidence>
<dbReference type="Gene3D" id="3.40.50.12780">
    <property type="entry name" value="N-terminal domain of ligase-like"/>
    <property type="match status" value="1"/>
</dbReference>
<evidence type="ECO:0000256" key="15">
    <source>
        <dbReference type="ARBA" id="ARBA00026121"/>
    </source>
</evidence>
<comment type="catalytic activity">
    <reaction evidence="10">
        <text>12-hydroxy-(5Z,8Z,10E,14Z)-eicosatetraenoate + ATP + CoA = 12-hydroxy-(5Z,8Z,10E,14Z)-eicosatetraenoyl-CoA + AMP + diphosphate</text>
        <dbReference type="Rhea" id="RHEA:52112"/>
        <dbReference type="ChEBI" id="CHEBI:30616"/>
        <dbReference type="ChEBI" id="CHEBI:33019"/>
        <dbReference type="ChEBI" id="CHEBI:57287"/>
        <dbReference type="ChEBI" id="CHEBI:90718"/>
        <dbReference type="ChEBI" id="CHEBI:136408"/>
        <dbReference type="ChEBI" id="CHEBI:456215"/>
    </reaction>
    <physiologicalReaction direction="left-to-right" evidence="10">
        <dbReference type="Rhea" id="RHEA:52113"/>
    </physiologicalReaction>
</comment>
<gene>
    <name evidence="19" type="primary">ACSL6</name>
</gene>
<dbReference type="Ensembl" id="ENSSSCT00015039270.1">
    <property type="protein sequence ID" value="ENSSSCP00015015597.1"/>
    <property type="gene ID" value="ENSSSCG00015022139.1"/>
</dbReference>
<dbReference type="EC" id="6.2.1.15" evidence="14"/>
<keyword evidence="6" id="KW-0276">Fatty acid metabolism</keyword>